<evidence type="ECO:0000256" key="2">
    <source>
        <dbReference type="SAM" id="SignalP"/>
    </source>
</evidence>
<feature type="signal peptide" evidence="2">
    <location>
        <begin position="1"/>
        <end position="23"/>
    </location>
</feature>
<evidence type="ECO:0000313" key="4">
    <source>
        <dbReference type="EMBL" id="TNJ45860.1"/>
    </source>
</evidence>
<keyword evidence="1 2" id="KW-0732">Signal</keyword>
<proteinExistence type="predicted"/>
<dbReference type="NCBIfam" id="TIGR04183">
    <property type="entry name" value="Por_Secre_tail"/>
    <property type="match status" value="1"/>
</dbReference>
<evidence type="ECO:0000256" key="1">
    <source>
        <dbReference type="ARBA" id="ARBA00022729"/>
    </source>
</evidence>
<evidence type="ECO:0000259" key="3">
    <source>
        <dbReference type="Pfam" id="PF18962"/>
    </source>
</evidence>
<dbReference type="Proteomes" id="UP000308713">
    <property type="component" value="Unassembled WGS sequence"/>
</dbReference>
<comment type="caution">
    <text evidence="4">The sequence shown here is derived from an EMBL/GenBank/DDBJ whole genome shotgun (WGS) entry which is preliminary data.</text>
</comment>
<keyword evidence="5" id="KW-1185">Reference proteome</keyword>
<reference evidence="4 5" key="1">
    <citation type="submission" date="2019-05" db="EMBL/GenBank/DDBJ databases">
        <title>Tamlana fucoidanivorans sp. nov., isolated from the surface of algae collected from Fujian province in China.</title>
        <authorList>
            <person name="Li J."/>
        </authorList>
    </citation>
    <scope>NUCLEOTIDE SEQUENCE [LARGE SCALE GENOMIC DNA]</scope>
    <source>
        <strain evidence="4 5">CW2-9</strain>
    </source>
</reference>
<name>A0A5C4SPQ2_9FLAO</name>
<dbReference type="InterPro" id="IPR026444">
    <property type="entry name" value="Secre_tail"/>
</dbReference>
<sequence>MKTKLLKAILFVFAFAMFQTSFAQLVNVPLSNATAGLPHYTNGTRDVPSYNIDDTFAYDPSSPTTPYPNCNASNTDNYYLTQNVADQNWWACEVAIPSGKSLKYLDFYGRDGKYTNSGQLNRWRNLTITLSDGVNTEVKTWAGIADATAADDDPKNYAQMDFAAQEFSSAMLQNATSIRLDLNSTAMHLEFMEMRLSADTTLGTDDFSATSIVVSPNPVRSGEQLTINLSNSNTQTLEVYSIVGALLYQTKVYDNVLSLDYSIFPSSGLYLVKVGSAVSKILVE</sequence>
<dbReference type="EMBL" id="VDCS01000004">
    <property type="protein sequence ID" value="TNJ45860.1"/>
    <property type="molecule type" value="Genomic_DNA"/>
</dbReference>
<evidence type="ECO:0000313" key="5">
    <source>
        <dbReference type="Proteomes" id="UP000308713"/>
    </source>
</evidence>
<gene>
    <name evidence="4" type="ORF">FGF67_05625</name>
</gene>
<feature type="domain" description="Secretion system C-terminal sorting" evidence="3">
    <location>
        <begin position="215"/>
        <end position="278"/>
    </location>
</feature>
<accession>A0A5C4SPQ2</accession>
<feature type="chain" id="PRO_5022813102" evidence="2">
    <location>
        <begin position="24"/>
        <end position="284"/>
    </location>
</feature>
<dbReference type="OrthoDB" id="1424827at2"/>
<dbReference type="RefSeq" id="WP_139695562.1">
    <property type="nucleotide sequence ID" value="NZ_CP074074.1"/>
</dbReference>
<protein>
    <submittedName>
        <fullName evidence="4">T9SS type A sorting domain-containing protein</fullName>
    </submittedName>
</protein>
<organism evidence="4 5">
    <name type="scientific">Allotamlana fucoidanivorans</name>
    <dbReference type="NCBI Taxonomy" id="2583814"/>
    <lineage>
        <taxon>Bacteria</taxon>
        <taxon>Pseudomonadati</taxon>
        <taxon>Bacteroidota</taxon>
        <taxon>Flavobacteriia</taxon>
        <taxon>Flavobacteriales</taxon>
        <taxon>Flavobacteriaceae</taxon>
        <taxon>Allotamlana</taxon>
    </lineage>
</organism>
<dbReference type="AlphaFoldDB" id="A0A5C4SPQ2"/>
<dbReference type="Pfam" id="PF18962">
    <property type="entry name" value="Por_Secre_tail"/>
    <property type="match status" value="1"/>
</dbReference>